<evidence type="ECO:0008006" key="4">
    <source>
        <dbReference type="Google" id="ProtNLM"/>
    </source>
</evidence>
<dbReference type="STRING" id="1305675.BFG57_17005"/>
<proteinExistence type="predicted"/>
<keyword evidence="1" id="KW-0472">Membrane</keyword>
<dbReference type="InterPro" id="IPR025324">
    <property type="entry name" value="DUF4230"/>
</dbReference>
<dbReference type="EMBL" id="MJEH01000036">
    <property type="protein sequence ID" value="OEH92077.1"/>
    <property type="molecule type" value="Genomic_DNA"/>
</dbReference>
<comment type="caution">
    <text evidence="2">The sequence shown here is derived from an EMBL/GenBank/DDBJ whole genome shotgun (WGS) entry which is preliminary data.</text>
</comment>
<keyword evidence="3" id="KW-1185">Reference proteome</keyword>
<evidence type="ECO:0000313" key="3">
    <source>
        <dbReference type="Proteomes" id="UP000095209"/>
    </source>
</evidence>
<evidence type="ECO:0000313" key="2">
    <source>
        <dbReference type="EMBL" id="OEH92077.1"/>
    </source>
</evidence>
<evidence type="ECO:0000256" key="1">
    <source>
        <dbReference type="SAM" id="Phobius"/>
    </source>
</evidence>
<keyword evidence="1" id="KW-0812">Transmembrane</keyword>
<dbReference type="Proteomes" id="UP000095209">
    <property type="component" value="Unassembled WGS sequence"/>
</dbReference>
<sequence>MKRAKQETAATYVEPRASRSGELLGVFLKTWGKWLFLLTLFVIISGAGVFWYMTQSSATNETGSYVTEVRELSKLATAEAFVKTVIEHEDNQLFGKDINVNVPGTKRKVLLIIPGNILAGVDLQQVSENDINIDEEKKTMHITLPHAQLLQEPSLDVDEVKLFSVEGVFRGDVDWEEGFEFAAEAKQQMIEEATEMGLFTRAEEQAEKVLQQFFAKLGYEVEVMYE</sequence>
<gene>
    <name evidence="2" type="ORF">BFG57_17005</name>
</gene>
<feature type="transmembrane region" description="Helical" evidence="1">
    <location>
        <begin position="34"/>
        <end position="53"/>
    </location>
</feature>
<dbReference type="AlphaFoldDB" id="A0A1E5LDA2"/>
<organism evidence="2 3">
    <name type="scientific">Bacillus solimangrovi</name>
    <dbReference type="NCBI Taxonomy" id="1305675"/>
    <lineage>
        <taxon>Bacteria</taxon>
        <taxon>Bacillati</taxon>
        <taxon>Bacillota</taxon>
        <taxon>Bacilli</taxon>
        <taxon>Bacillales</taxon>
        <taxon>Bacillaceae</taxon>
        <taxon>Bacillus</taxon>
    </lineage>
</organism>
<protein>
    <recommendedName>
        <fullName evidence="4">DUF4230 domain-containing protein</fullName>
    </recommendedName>
</protein>
<keyword evidence="1" id="KW-1133">Transmembrane helix</keyword>
<accession>A0A1E5LDA2</accession>
<name>A0A1E5LDA2_9BACI</name>
<dbReference type="Pfam" id="PF14014">
    <property type="entry name" value="DUF4230"/>
    <property type="match status" value="1"/>
</dbReference>
<reference evidence="2 3" key="1">
    <citation type="submission" date="2016-08" db="EMBL/GenBank/DDBJ databases">
        <title>Genome of Bacillus solimangrovi GH2-4.</title>
        <authorList>
            <person name="Lim S."/>
            <person name="Kim B.-C."/>
        </authorList>
    </citation>
    <scope>NUCLEOTIDE SEQUENCE [LARGE SCALE GENOMIC DNA]</scope>
    <source>
        <strain evidence="2 3">GH2-4</strain>
    </source>
</reference>